<name>A0A518EVJ0_9BACT</name>
<organism evidence="1 2">
    <name type="scientific">Saltatorellus ferox</name>
    <dbReference type="NCBI Taxonomy" id="2528018"/>
    <lineage>
        <taxon>Bacteria</taxon>
        <taxon>Pseudomonadati</taxon>
        <taxon>Planctomycetota</taxon>
        <taxon>Planctomycetia</taxon>
        <taxon>Planctomycetia incertae sedis</taxon>
        <taxon>Saltatorellus</taxon>
    </lineage>
</organism>
<dbReference type="EMBL" id="CP036434">
    <property type="protein sequence ID" value="QDV08113.1"/>
    <property type="molecule type" value="Genomic_DNA"/>
</dbReference>
<dbReference type="AlphaFoldDB" id="A0A518EVJ0"/>
<sequence length="398" mass="41438">MTACAASEPEIEVVSASSGSKGPISAPVVLDPGYAAELVYRCDVRVNGVATGELDPERPGEEIVAVDQLGRVHLIARVGDSFGHQVIASTSGELVQVAVGDLLPSAPGTPAMDEIVAVGAHHGKEDDGGPGIVRVFHREKSGHWAETSYLTPGLVHGVAVGDIGLTEHDQFVCAGFFPQALVGTLTTQVKGGAVAMGIGAIDLPRIGNVKGVALTEEGFVLAADDGHSVEYMVLPGEFGHQPPVQHGSPLSRVAYSKEIGVLLADDEGHLRILSTGPSPTSSLLESSEDRLRGAVFMDIDPGSEGAEAQGLEACSVGYDGRVRVVDLSRVDGKQPESSGQSQAIGFEGKLRHVARDTDKLHDLRAGDIADFGPCLITCGDSGHVLLIHRKDGKVARKP</sequence>
<keyword evidence="2" id="KW-1185">Reference proteome</keyword>
<gene>
    <name evidence="1" type="ORF">Poly30_36490</name>
</gene>
<evidence type="ECO:0000313" key="2">
    <source>
        <dbReference type="Proteomes" id="UP000320390"/>
    </source>
</evidence>
<dbReference type="Proteomes" id="UP000320390">
    <property type="component" value="Chromosome"/>
</dbReference>
<reference evidence="1 2" key="1">
    <citation type="submission" date="2019-02" db="EMBL/GenBank/DDBJ databases">
        <title>Deep-cultivation of Planctomycetes and their phenomic and genomic characterization uncovers novel biology.</title>
        <authorList>
            <person name="Wiegand S."/>
            <person name="Jogler M."/>
            <person name="Boedeker C."/>
            <person name="Pinto D."/>
            <person name="Vollmers J."/>
            <person name="Rivas-Marin E."/>
            <person name="Kohn T."/>
            <person name="Peeters S.H."/>
            <person name="Heuer A."/>
            <person name="Rast P."/>
            <person name="Oberbeckmann S."/>
            <person name="Bunk B."/>
            <person name="Jeske O."/>
            <person name="Meyerdierks A."/>
            <person name="Storesund J.E."/>
            <person name="Kallscheuer N."/>
            <person name="Luecker S."/>
            <person name="Lage O.M."/>
            <person name="Pohl T."/>
            <person name="Merkel B.J."/>
            <person name="Hornburger P."/>
            <person name="Mueller R.-W."/>
            <person name="Bruemmer F."/>
            <person name="Labrenz M."/>
            <person name="Spormann A.M."/>
            <person name="Op den Camp H."/>
            <person name="Overmann J."/>
            <person name="Amann R."/>
            <person name="Jetten M.S.M."/>
            <person name="Mascher T."/>
            <person name="Medema M.H."/>
            <person name="Devos D.P."/>
            <person name="Kaster A.-K."/>
            <person name="Ovreas L."/>
            <person name="Rohde M."/>
            <person name="Galperin M.Y."/>
            <person name="Jogler C."/>
        </authorList>
    </citation>
    <scope>NUCLEOTIDE SEQUENCE [LARGE SCALE GENOMIC DNA]</scope>
    <source>
        <strain evidence="1 2">Poly30</strain>
    </source>
</reference>
<protein>
    <submittedName>
        <fullName evidence="1">Uncharacterized protein</fullName>
    </submittedName>
</protein>
<evidence type="ECO:0000313" key="1">
    <source>
        <dbReference type="EMBL" id="QDV08113.1"/>
    </source>
</evidence>
<accession>A0A518EVJ0</accession>
<proteinExistence type="predicted"/>